<name>A0A813LAG7_POLGL</name>
<protein>
    <recommendedName>
        <fullName evidence="3">Phospholipid scramblase</fullName>
    </recommendedName>
</protein>
<evidence type="ECO:0000313" key="1">
    <source>
        <dbReference type="EMBL" id="CAE8720107.1"/>
    </source>
</evidence>
<feature type="non-terminal residue" evidence="1">
    <location>
        <position position="1"/>
    </location>
</feature>
<gene>
    <name evidence="1" type="ORF">PGLA2088_LOCUS41099</name>
</gene>
<accession>A0A813LAG7</accession>
<reference evidence="1" key="1">
    <citation type="submission" date="2021-02" db="EMBL/GenBank/DDBJ databases">
        <authorList>
            <person name="Dougan E. K."/>
            <person name="Rhodes N."/>
            <person name="Thang M."/>
            <person name="Chan C."/>
        </authorList>
    </citation>
    <scope>NUCLEOTIDE SEQUENCE</scope>
</reference>
<comment type="caution">
    <text evidence="1">The sequence shown here is derived from an EMBL/GenBank/DDBJ whole genome shotgun (WGS) entry which is preliminary data.</text>
</comment>
<proteinExistence type="predicted"/>
<evidence type="ECO:0000313" key="2">
    <source>
        <dbReference type="Proteomes" id="UP000626109"/>
    </source>
</evidence>
<organism evidence="1 2">
    <name type="scientific">Polarella glacialis</name>
    <name type="common">Dinoflagellate</name>
    <dbReference type="NCBI Taxonomy" id="89957"/>
    <lineage>
        <taxon>Eukaryota</taxon>
        <taxon>Sar</taxon>
        <taxon>Alveolata</taxon>
        <taxon>Dinophyceae</taxon>
        <taxon>Suessiales</taxon>
        <taxon>Suessiaceae</taxon>
        <taxon>Polarella</taxon>
    </lineage>
</organism>
<evidence type="ECO:0008006" key="3">
    <source>
        <dbReference type="Google" id="ProtNLM"/>
    </source>
</evidence>
<dbReference type="AlphaFoldDB" id="A0A813LAG7"/>
<dbReference type="Proteomes" id="UP000626109">
    <property type="component" value="Unassembled WGS sequence"/>
</dbReference>
<dbReference type="EMBL" id="CAJNNW010033735">
    <property type="protein sequence ID" value="CAE8720107.1"/>
    <property type="molecule type" value="Genomic_DNA"/>
</dbReference>
<sequence length="255" mass="27529">ESCKQVQRETSASFPAVWESSRAVGRSTTPNAWDRLYSVASVPAASLASLPPSRQPSFIEGGDRAPVFDWTASGQSLCPSLVVPDGMEFVFAVREVLTSARKQLSFSVVDLSGQPLSHVIINEFGSKCGIHLQMLDSTPLSWVRTSDLFDRPRGCPTICRASGEVFGTLVKEGSAQGGTYFIRGKSGQRLLSFEGNFREKKVDVIDCSGQLVGACERCAMDFDASPHYQVRVAPQTDAGLVLCGLLAIEKMQGES</sequence>